<keyword evidence="3" id="KW-1185">Reference proteome</keyword>
<reference evidence="2" key="2">
    <citation type="submission" date="2015-03" db="UniProtKB">
        <authorList>
            <consortium name="EnsemblPlants"/>
        </authorList>
    </citation>
    <scope>IDENTIFICATION</scope>
</reference>
<reference evidence="2" key="1">
    <citation type="journal article" date="2009" name="Rice">
        <title>De Novo Next Generation Sequencing of Plant Genomes.</title>
        <authorList>
            <person name="Rounsley S."/>
            <person name="Marri P.R."/>
            <person name="Yu Y."/>
            <person name="He R."/>
            <person name="Sisneros N."/>
            <person name="Goicoechea J.L."/>
            <person name="Lee S.J."/>
            <person name="Angelova A."/>
            <person name="Kudrna D."/>
            <person name="Luo M."/>
            <person name="Affourtit J."/>
            <person name="Desany B."/>
            <person name="Knight J."/>
            <person name="Niazi F."/>
            <person name="Egholm M."/>
            <person name="Wing R.A."/>
        </authorList>
    </citation>
    <scope>NUCLEOTIDE SEQUENCE [LARGE SCALE GENOMIC DNA]</scope>
    <source>
        <strain evidence="2">cv. IRGC 105608</strain>
    </source>
</reference>
<evidence type="ECO:0000313" key="3">
    <source>
        <dbReference type="Proteomes" id="UP000026960"/>
    </source>
</evidence>
<feature type="compositionally biased region" description="Basic and acidic residues" evidence="1">
    <location>
        <begin position="14"/>
        <end position="28"/>
    </location>
</feature>
<feature type="compositionally biased region" description="Polar residues" evidence="1">
    <location>
        <begin position="63"/>
        <end position="78"/>
    </location>
</feature>
<sequence length="78" mass="8179">MTDVKCGGSSIRYPRLDGNRVTAEHTKGTEPAADGVGSSKQTVPTDASAMAIDEPGSLKVEPDNSNKLQDQASVHQKP</sequence>
<accession>A0A0D3GI76</accession>
<proteinExistence type="predicted"/>
<dbReference type="HOGENOM" id="CLU_197818_0_0_1"/>
<dbReference type="Gramene" id="OBART06G19560.3">
    <property type="protein sequence ID" value="OBART06G19560.3"/>
    <property type="gene ID" value="OBART06G19560"/>
</dbReference>
<organism evidence="2">
    <name type="scientific">Oryza barthii</name>
    <dbReference type="NCBI Taxonomy" id="65489"/>
    <lineage>
        <taxon>Eukaryota</taxon>
        <taxon>Viridiplantae</taxon>
        <taxon>Streptophyta</taxon>
        <taxon>Embryophyta</taxon>
        <taxon>Tracheophyta</taxon>
        <taxon>Spermatophyta</taxon>
        <taxon>Magnoliopsida</taxon>
        <taxon>Liliopsida</taxon>
        <taxon>Poales</taxon>
        <taxon>Poaceae</taxon>
        <taxon>BOP clade</taxon>
        <taxon>Oryzoideae</taxon>
        <taxon>Oryzeae</taxon>
        <taxon>Oryzinae</taxon>
        <taxon>Oryza</taxon>
    </lineage>
</organism>
<evidence type="ECO:0000256" key="1">
    <source>
        <dbReference type="SAM" id="MobiDB-lite"/>
    </source>
</evidence>
<evidence type="ECO:0000313" key="2">
    <source>
        <dbReference type="EnsemblPlants" id="OBART06G19560.3"/>
    </source>
</evidence>
<dbReference type="AlphaFoldDB" id="A0A0D3GI76"/>
<name>A0A0D3GI76_9ORYZ</name>
<dbReference type="Proteomes" id="UP000026960">
    <property type="component" value="Chromosome 6"/>
</dbReference>
<feature type="region of interest" description="Disordered" evidence="1">
    <location>
        <begin position="1"/>
        <end position="78"/>
    </location>
</feature>
<dbReference type="EnsemblPlants" id="OBART06G19560.3">
    <property type="protein sequence ID" value="OBART06G19560.3"/>
    <property type="gene ID" value="OBART06G19560"/>
</dbReference>
<protein>
    <submittedName>
        <fullName evidence="2">Uncharacterized protein</fullName>
    </submittedName>
</protein>